<evidence type="ECO:0000256" key="12">
    <source>
        <dbReference type="SAM" id="SignalP"/>
    </source>
</evidence>
<evidence type="ECO:0000313" key="15">
    <source>
        <dbReference type="EMBL" id="KAF7695209.1"/>
    </source>
</evidence>
<feature type="transmembrane region" description="Helical" evidence="11">
    <location>
        <begin position="150"/>
        <end position="174"/>
    </location>
</feature>
<dbReference type="PANTHER" id="PTHR22650">
    <property type="entry name" value="GLYCOPROTEIN IB BETA"/>
    <property type="match status" value="1"/>
</dbReference>
<keyword evidence="10" id="KW-1015">Disulfide bond</keyword>
<evidence type="ECO:0000256" key="4">
    <source>
        <dbReference type="ARBA" id="ARBA00022696"/>
    </source>
</evidence>
<comment type="caution">
    <text evidence="15">The sequence shown here is derived from an EMBL/GenBank/DDBJ whole genome shotgun (WGS) entry which is preliminary data.</text>
</comment>
<evidence type="ECO:0000259" key="13">
    <source>
        <dbReference type="SMART" id="SM00013"/>
    </source>
</evidence>
<keyword evidence="2" id="KW-0433">Leucine-rich repeat</keyword>
<dbReference type="Pfam" id="PF01462">
    <property type="entry name" value="LRRNT"/>
    <property type="match status" value="1"/>
</dbReference>
<dbReference type="PANTHER" id="PTHR22650:SF7">
    <property type="entry name" value="PLATELET GLYCOPROTEIN IB BETA CHAIN"/>
    <property type="match status" value="1"/>
</dbReference>
<feature type="domain" description="LRRNT" evidence="13">
    <location>
        <begin position="25"/>
        <end position="59"/>
    </location>
</feature>
<comment type="subcellular location">
    <subcellularLocation>
        <location evidence="1">Membrane</location>
        <topology evidence="1">Single-pass type I membrane protein</topology>
    </subcellularLocation>
</comment>
<gene>
    <name evidence="15" type="ORF">HF521_006932</name>
</gene>
<evidence type="ECO:0000256" key="7">
    <source>
        <dbReference type="ARBA" id="ARBA00022989"/>
    </source>
</evidence>
<keyword evidence="4" id="KW-0356">Hemostasis</keyword>
<evidence type="ECO:0000256" key="2">
    <source>
        <dbReference type="ARBA" id="ARBA00022614"/>
    </source>
</evidence>
<keyword evidence="3 11" id="KW-0812">Transmembrane</keyword>
<dbReference type="GO" id="GO:0007596">
    <property type="term" value="P:blood coagulation"/>
    <property type="evidence" value="ECO:0007669"/>
    <property type="project" value="UniProtKB-KW"/>
</dbReference>
<evidence type="ECO:0000256" key="1">
    <source>
        <dbReference type="ARBA" id="ARBA00004479"/>
    </source>
</evidence>
<dbReference type="InterPro" id="IPR052313">
    <property type="entry name" value="GPIb-IX-V_Complex"/>
</dbReference>
<evidence type="ECO:0000256" key="8">
    <source>
        <dbReference type="ARBA" id="ARBA00023084"/>
    </source>
</evidence>
<evidence type="ECO:0000256" key="3">
    <source>
        <dbReference type="ARBA" id="ARBA00022692"/>
    </source>
</evidence>
<evidence type="ECO:0000256" key="9">
    <source>
        <dbReference type="ARBA" id="ARBA00023136"/>
    </source>
</evidence>
<dbReference type="Gene3D" id="3.80.10.10">
    <property type="entry name" value="Ribonuclease Inhibitor"/>
    <property type="match status" value="1"/>
</dbReference>
<dbReference type="GO" id="GO:0007155">
    <property type="term" value="P:cell adhesion"/>
    <property type="evidence" value="ECO:0007669"/>
    <property type="project" value="UniProtKB-KW"/>
</dbReference>
<dbReference type="InterPro" id="IPR000372">
    <property type="entry name" value="LRRNT"/>
</dbReference>
<accession>A0A8T0AU11</accession>
<evidence type="ECO:0000256" key="5">
    <source>
        <dbReference type="ARBA" id="ARBA00022729"/>
    </source>
</evidence>
<evidence type="ECO:0000256" key="11">
    <source>
        <dbReference type="SAM" id="Phobius"/>
    </source>
</evidence>
<evidence type="ECO:0000256" key="10">
    <source>
        <dbReference type="ARBA" id="ARBA00023157"/>
    </source>
</evidence>
<keyword evidence="9 11" id="KW-0472">Membrane</keyword>
<dbReference type="InterPro" id="IPR032675">
    <property type="entry name" value="LRR_dom_sf"/>
</dbReference>
<dbReference type="InterPro" id="IPR000483">
    <property type="entry name" value="Cys-rich_flank_reg_C"/>
</dbReference>
<dbReference type="AlphaFoldDB" id="A0A8T0AU11"/>
<keyword evidence="8" id="KW-0094">Blood coagulation</keyword>
<keyword evidence="16" id="KW-1185">Reference proteome</keyword>
<feature type="domain" description="LRRCT" evidence="14">
    <location>
        <begin position="89"/>
        <end position="142"/>
    </location>
</feature>
<proteinExistence type="predicted"/>
<keyword evidence="7 11" id="KW-1133">Transmembrane helix</keyword>
<dbReference type="SMART" id="SM00082">
    <property type="entry name" value="LRRCT"/>
    <property type="match status" value="1"/>
</dbReference>
<dbReference type="SMART" id="SM00013">
    <property type="entry name" value="LRRNT"/>
    <property type="match status" value="1"/>
</dbReference>
<sequence>MKCVFITLLLLICVLGADVGEAEVVCPQSCFCTAGVVDCSGRGLTTTTMPSSFPLSTTEIQLHDNHLTALPPGLLDDLQALQLVTLHGNPWACDCAVLYLRGWLLKQKNDALIRNVSCAFPPDLQGRLVAYLSEEEVLNSCNYWLCNLALFSQISLFAFIVVQASLLAAVVYFLRRFSQLSIDAQRAAAESFHS</sequence>
<keyword evidence="6" id="KW-0130">Cell adhesion</keyword>
<evidence type="ECO:0008006" key="17">
    <source>
        <dbReference type="Google" id="ProtNLM"/>
    </source>
</evidence>
<feature type="chain" id="PRO_5035716283" description="Platelet glycoprotein Ib beta chain" evidence="12">
    <location>
        <begin position="23"/>
        <end position="194"/>
    </location>
</feature>
<reference evidence="15" key="1">
    <citation type="submission" date="2020-08" db="EMBL/GenBank/DDBJ databases">
        <title>Chromosome-level assembly of Southern catfish (Silurus meridionalis) provides insights into visual adaptation to the nocturnal and benthic lifestyles.</title>
        <authorList>
            <person name="Zhang Y."/>
            <person name="Wang D."/>
            <person name="Peng Z."/>
        </authorList>
    </citation>
    <scope>NUCLEOTIDE SEQUENCE</scope>
    <source>
        <strain evidence="15">SWU-2019-XX</strain>
        <tissue evidence="15">Muscle</tissue>
    </source>
</reference>
<dbReference type="SUPFAM" id="SSF52058">
    <property type="entry name" value="L domain-like"/>
    <property type="match status" value="1"/>
</dbReference>
<dbReference type="EMBL" id="JABFDY010000017">
    <property type="protein sequence ID" value="KAF7695209.1"/>
    <property type="molecule type" value="Genomic_DNA"/>
</dbReference>
<feature type="signal peptide" evidence="12">
    <location>
        <begin position="1"/>
        <end position="22"/>
    </location>
</feature>
<protein>
    <recommendedName>
        <fullName evidence="17">Platelet glycoprotein Ib beta chain</fullName>
    </recommendedName>
</protein>
<evidence type="ECO:0000313" key="16">
    <source>
        <dbReference type="Proteomes" id="UP000606274"/>
    </source>
</evidence>
<dbReference type="GO" id="GO:0016020">
    <property type="term" value="C:membrane"/>
    <property type="evidence" value="ECO:0007669"/>
    <property type="project" value="UniProtKB-SubCell"/>
</dbReference>
<dbReference type="Proteomes" id="UP000606274">
    <property type="component" value="Unassembled WGS sequence"/>
</dbReference>
<organism evidence="15 16">
    <name type="scientific">Silurus meridionalis</name>
    <name type="common">Southern catfish</name>
    <name type="synonym">Silurus soldatovi meridionalis</name>
    <dbReference type="NCBI Taxonomy" id="175797"/>
    <lineage>
        <taxon>Eukaryota</taxon>
        <taxon>Metazoa</taxon>
        <taxon>Chordata</taxon>
        <taxon>Craniata</taxon>
        <taxon>Vertebrata</taxon>
        <taxon>Euteleostomi</taxon>
        <taxon>Actinopterygii</taxon>
        <taxon>Neopterygii</taxon>
        <taxon>Teleostei</taxon>
        <taxon>Ostariophysi</taxon>
        <taxon>Siluriformes</taxon>
        <taxon>Siluridae</taxon>
        <taxon>Silurus</taxon>
    </lineage>
</organism>
<keyword evidence="5 12" id="KW-0732">Signal</keyword>
<evidence type="ECO:0000259" key="14">
    <source>
        <dbReference type="SMART" id="SM00082"/>
    </source>
</evidence>
<name>A0A8T0AU11_SILME</name>
<evidence type="ECO:0000256" key="6">
    <source>
        <dbReference type="ARBA" id="ARBA00022889"/>
    </source>
</evidence>